<dbReference type="InterPro" id="IPR008727">
    <property type="entry name" value="PAAR_motif"/>
</dbReference>
<evidence type="ECO:0000313" key="2">
    <source>
        <dbReference type="EMBL" id="MTV53051.1"/>
    </source>
</evidence>
<dbReference type="Proteomes" id="UP000430634">
    <property type="component" value="Unassembled WGS sequence"/>
</dbReference>
<evidence type="ECO:0000313" key="3">
    <source>
        <dbReference type="Proteomes" id="UP000430634"/>
    </source>
</evidence>
<name>A0A6I3SV28_9BURK</name>
<dbReference type="Pfam" id="PF05488">
    <property type="entry name" value="PAAR_motif"/>
    <property type="match status" value="1"/>
</dbReference>
<sequence length="192" mass="19842">MQPIIVIGDKTSHGGTVITCSSTCDTHGKGWARIGDKVSCPRCKGIFPIVQGDATLTDEGMAVAYHGCKVACGATLIAAQQFTFTRHAKSGALGAADDAGAAQEARSGMTGPIGSGLAATYEDESLPGERFRGRFQLVDGATGKPVAGMKGRIRSTGGQYIIGSTDADGFTEWIERDAAEALAFDLQGEEPA</sequence>
<organism evidence="2 3">
    <name type="scientific">Pseudoduganella buxea</name>
    <dbReference type="NCBI Taxonomy" id="1949069"/>
    <lineage>
        <taxon>Bacteria</taxon>
        <taxon>Pseudomonadati</taxon>
        <taxon>Pseudomonadota</taxon>
        <taxon>Betaproteobacteria</taxon>
        <taxon>Burkholderiales</taxon>
        <taxon>Oxalobacteraceae</taxon>
        <taxon>Telluria group</taxon>
        <taxon>Pseudoduganella</taxon>
    </lineage>
</organism>
<reference evidence="2 3" key="3">
    <citation type="submission" date="2019-11" db="EMBL/GenBank/DDBJ databases">
        <title>Type strains purchased from KCTC, JCM and DSMZ.</title>
        <authorList>
            <person name="Lu H."/>
        </authorList>
    </citation>
    <scope>NUCLEOTIDE SEQUENCE [LARGE SCALE GENOMIC DNA]</scope>
    <source>
        <strain evidence="2 3">KCTC 52429</strain>
    </source>
</reference>
<accession>A0A6I3SV28</accession>
<dbReference type="Gene3D" id="2.60.200.60">
    <property type="match status" value="1"/>
</dbReference>
<gene>
    <name evidence="1" type="ORF">GCM10011572_31850</name>
    <name evidence="2" type="ORF">GM672_09945</name>
</gene>
<reference evidence="1" key="1">
    <citation type="journal article" date="2014" name="Int. J. Syst. Evol. Microbiol.">
        <title>Complete genome of a new Firmicutes species belonging to the dominant human colonic microbiota ('Ruminococcus bicirculans') reveals two chromosomes and a selective capacity to utilize plant glucans.</title>
        <authorList>
            <consortium name="NISC Comparative Sequencing Program"/>
            <person name="Wegmann U."/>
            <person name="Louis P."/>
            <person name="Goesmann A."/>
            <person name="Henrissat B."/>
            <person name="Duncan S.H."/>
            <person name="Flint H.J."/>
        </authorList>
    </citation>
    <scope>NUCLEOTIDE SEQUENCE</scope>
    <source>
        <strain evidence="1">CGMCC 1.15931</strain>
    </source>
</reference>
<reference evidence="1" key="4">
    <citation type="submission" date="2024-05" db="EMBL/GenBank/DDBJ databases">
        <authorList>
            <person name="Sun Q."/>
            <person name="Zhou Y."/>
        </authorList>
    </citation>
    <scope>NUCLEOTIDE SEQUENCE</scope>
    <source>
        <strain evidence="1">CGMCC 1.15931</strain>
    </source>
</reference>
<dbReference type="RefSeq" id="WP_155470371.1">
    <property type="nucleotide sequence ID" value="NZ_BMKG01000013.1"/>
</dbReference>
<dbReference type="CDD" id="cd14744">
    <property type="entry name" value="PAAR_CT_2"/>
    <property type="match status" value="1"/>
</dbReference>
<dbReference type="EMBL" id="BMKG01000013">
    <property type="protein sequence ID" value="GGC07831.1"/>
    <property type="molecule type" value="Genomic_DNA"/>
</dbReference>
<dbReference type="EMBL" id="WNKZ01000021">
    <property type="protein sequence ID" value="MTV53051.1"/>
    <property type="molecule type" value="Genomic_DNA"/>
</dbReference>
<protein>
    <submittedName>
        <fullName evidence="1">Bacteriophage gp29 protein</fullName>
    </submittedName>
    <submittedName>
        <fullName evidence="2">PAAR domain-containing protein</fullName>
    </submittedName>
</protein>
<evidence type="ECO:0000313" key="1">
    <source>
        <dbReference type="EMBL" id="GGC07831.1"/>
    </source>
</evidence>
<keyword evidence="4" id="KW-1185">Reference proteome</keyword>
<dbReference type="OrthoDB" id="197187at2"/>
<proteinExistence type="predicted"/>
<evidence type="ECO:0000313" key="4">
    <source>
        <dbReference type="Proteomes" id="UP000622638"/>
    </source>
</evidence>
<dbReference type="AlphaFoldDB" id="A0A6I3SV28"/>
<dbReference type="Proteomes" id="UP000622638">
    <property type="component" value="Unassembled WGS sequence"/>
</dbReference>
<comment type="caution">
    <text evidence="2">The sequence shown here is derived from an EMBL/GenBank/DDBJ whole genome shotgun (WGS) entry which is preliminary data.</text>
</comment>
<reference evidence="4" key="2">
    <citation type="journal article" date="2019" name="Int. J. Syst. Evol. Microbiol.">
        <title>The Global Catalogue of Microorganisms (GCM) 10K type strain sequencing project: providing services to taxonomists for standard genome sequencing and annotation.</title>
        <authorList>
            <consortium name="The Broad Institute Genomics Platform"/>
            <consortium name="The Broad Institute Genome Sequencing Center for Infectious Disease"/>
            <person name="Wu L."/>
            <person name="Ma J."/>
        </authorList>
    </citation>
    <scope>NUCLEOTIDE SEQUENCE [LARGE SCALE GENOMIC DNA]</scope>
    <source>
        <strain evidence="4">CGMCC 1.15931</strain>
    </source>
</reference>